<dbReference type="EMBL" id="QXGD01000984">
    <property type="protein sequence ID" value="KAE9218297.1"/>
    <property type="molecule type" value="Genomic_DNA"/>
</dbReference>
<evidence type="ECO:0000313" key="22">
    <source>
        <dbReference type="Proteomes" id="UP000441208"/>
    </source>
</evidence>
<dbReference type="Proteomes" id="UP000441208">
    <property type="component" value="Unassembled WGS sequence"/>
</dbReference>
<dbReference type="SMART" id="SM00717">
    <property type="entry name" value="SANT"/>
    <property type="match status" value="5"/>
</dbReference>
<evidence type="ECO:0000313" key="8">
    <source>
        <dbReference type="EMBL" id="KAE9000550.1"/>
    </source>
</evidence>
<dbReference type="EMBL" id="QXGB01000925">
    <property type="protein sequence ID" value="KAE9200995.1"/>
    <property type="molecule type" value="Genomic_DNA"/>
</dbReference>
<feature type="compositionally biased region" description="Basic and acidic residues" evidence="3">
    <location>
        <begin position="8"/>
        <end position="24"/>
    </location>
</feature>
<dbReference type="GO" id="GO:0000981">
    <property type="term" value="F:DNA-binding transcription factor activity, RNA polymerase II-specific"/>
    <property type="evidence" value="ECO:0007669"/>
    <property type="project" value="TreeGrafter"/>
</dbReference>
<dbReference type="Proteomes" id="UP000433483">
    <property type="component" value="Unassembled WGS sequence"/>
</dbReference>
<dbReference type="EMBL" id="QXFX01000917">
    <property type="protein sequence ID" value="KAE9100857.1"/>
    <property type="molecule type" value="Genomic_DNA"/>
</dbReference>
<dbReference type="AlphaFoldDB" id="A0A6A3JZ37"/>
<evidence type="ECO:0000313" key="17">
    <source>
        <dbReference type="Proteomes" id="UP000429523"/>
    </source>
</evidence>
<dbReference type="Pfam" id="PF00249">
    <property type="entry name" value="Myb_DNA-binding"/>
    <property type="match status" value="3"/>
</dbReference>
<feature type="domain" description="Myb-like" evidence="4">
    <location>
        <begin position="232"/>
        <end position="277"/>
    </location>
</feature>
<name>A0A6A3JZ37_9STRA</name>
<evidence type="ECO:0000313" key="21">
    <source>
        <dbReference type="Proteomes" id="UP000440732"/>
    </source>
</evidence>
<feature type="domain" description="HTH myb-type" evidence="6">
    <location>
        <begin position="179"/>
        <end position="225"/>
    </location>
</feature>
<dbReference type="Proteomes" id="UP000437068">
    <property type="component" value="Unassembled WGS sequence"/>
</dbReference>
<dbReference type="InterPro" id="IPR050560">
    <property type="entry name" value="MYB_TF"/>
</dbReference>
<dbReference type="FunFam" id="1.10.10.60:FF:000010">
    <property type="entry name" value="Transcriptional activator Myb isoform A"/>
    <property type="match status" value="1"/>
</dbReference>
<dbReference type="Proteomes" id="UP000460718">
    <property type="component" value="Unassembled WGS sequence"/>
</dbReference>
<feature type="domain" description="HTH myb-type" evidence="6">
    <location>
        <begin position="227"/>
        <end position="281"/>
    </location>
</feature>
<dbReference type="Proteomes" id="UP000429523">
    <property type="component" value="Unassembled WGS sequence"/>
</dbReference>
<dbReference type="PROSITE" id="PS51294">
    <property type="entry name" value="HTH_MYB"/>
    <property type="match status" value="4"/>
</dbReference>
<feature type="domain" description="Myb-like" evidence="4">
    <location>
        <begin position="61"/>
        <end position="108"/>
    </location>
</feature>
<dbReference type="OrthoDB" id="2143914at2759"/>
<keyword evidence="2" id="KW-0238">DNA-binding</keyword>
<feature type="domain" description="HTH myb-type" evidence="6">
    <location>
        <begin position="61"/>
        <end position="112"/>
    </location>
</feature>
<evidence type="ECO:0000313" key="16">
    <source>
        <dbReference type="EMBL" id="KAE9333672.1"/>
    </source>
</evidence>
<evidence type="ECO:0000313" key="15">
    <source>
        <dbReference type="EMBL" id="KAE9301242.1"/>
    </source>
</evidence>
<dbReference type="InterPro" id="IPR017884">
    <property type="entry name" value="SANT_dom"/>
</dbReference>
<accession>A0A6A3JZ37</accession>
<evidence type="ECO:0000259" key="5">
    <source>
        <dbReference type="PROSITE" id="PS51293"/>
    </source>
</evidence>
<organism evidence="8 23">
    <name type="scientific">Phytophthora fragariae</name>
    <dbReference type="NCBI Taxonomy" id="53985"/>
    <lineage>
        <taxon>Eukaryota</taxon>
        <taxon>Sar</taxon>
        <taxon>Stramenopiles</taxon>
        <taxon>Oomycota</taxon>
        <taxon>Peronosporomycetes</taxon>
        <taxon>Peronosporales</taxon>
        <taxon>Peronosporaceae</taxon>
        <taxon>Phytophthora</taxon>
    </lineage>
</organism>
<feature type="domain" description="HTH myb-type" evidence="6">
    <location>
        <begin position="285"/>
        <end position="332"/>
    </location>
</feature>
<feature type="domain" description="SANT" evidence="5">
    <location>
        <begin position="230"/>
        <end position="276"/>
    </location>
</feature>
<dbReference type="EMBL" id="QXGF01000996">
    <property type="protein sequence ID" value="KAE8933618.1"/>
    <property type="molecule type" value="Genomic_DNA"/>
</dbReference>
<keyword evidence="18" id="KW-1185">Reference proteome</keyword>
<dbReference type="Proteomes" id="UP000440367">
    <property type="component" value="Unassembled WGS sequence"/>
</dbReference>
<evidence type="ECO:0000313" key="14">
    <source>
        <dbReference type="EMBL" id="KAE9218297.1"/>
    </source>
</evidence>
<feature type="domain" description="Myb-like" evidence="4">
    <location>
        <begin position="278"/>
        <end position="328"/>
    </location>
</feature>
<evidence type="ECO:0000256" key="3">
    <source>
        <dbReference type="SAM" id="MobiDB-lite"/>
    </source>
</evidence>
<dbReference type="PANTHER" id="PTHR45614">
    <property type="entry name" value="MYB PROTEIN-RELATED"/>
    <property type="match status" value="1"/>
</dbReference>
<evidence type="ECO:0000313" key="26">
    <source>
        <dbReference type="Proteomes" id="UP000488956"/>
    </source>
</evidence>
<dbReference type="Proteomes" id="UP000488956">
    <property type="component" value="Unassembled WGS sequence"/>
</dbReference>
<dbReference type="Proteomes" id="UP000486351">
    <property type="component" value="Unassembled WGS sequence"/>
</dbReference>
<dbReference type="Proteomes" id="UP000440732">
    <property type="component" value="Unassembled WGS sequence"/>
</dbReference>
<evidence type="ECO:0000256" key="1">
    <source>
        <dbReference type="ARBA" id="ARBA00022737"/>
    </source>
</evidence>
<dbReference type="PANTHER" id="PTHR45614:SF274">
    <property type="entry name" value="MYB-LIKE DNA-BINDING PROTEIN"/>
    <property type="match status" value="1"/>
</dbReference>
<sequence length="364" mass="41049">MAPAASAVEREAGTKRQRIERLIQRGDLLANAQQERQSDAPSEPRTSSSRKASSAQVFTAKRSSWTPQEDAKLCKLVQQLGSCNWSEIATHFPARDRKRCRERFVNHLAPSLAASRGWSAADDEKLLQLQRTLHSQWSKMACQFAGRSAESVKNRCLLLARRAEDRRPSSDSRNRAPAQRWTAAEKDKLWTLVETNGAKNWLFIASQLPGRTDLQCLQQWHRTLDGKVVKGKGTWTEREDRLLMEKVEEIGRNWTQIAAFLPGRVGSQCRERFLNHLDPTINSAPWTAAEEAILTDAVEKYSTQWGLIAEKLPGRSDNAVKNHWYSRERRRMLDAASSSVQSSSLHSSSITCNLPHTGTHPVSS</sequence>
<evidence type="ECO:0000259" key="4">
    <source>
        <dbReference type="PROSITE" id="PS50090"/>
    </source>
</evidence>
<dbReference type="EMBL" id="QXFW01000902">
    <property type="protein sequence ID" value="KAE9000550.1"/>
    <property type="molecule type" value="Genomic_DNA"/>
</dbReference>
<dbReference type="SUPFAM" id="SSF46689">
    <property type="entry name" value="Homeodomain-like"/>
    <property type="match status" value="3"/>
</dbReference>
<reference evidence="23 24" key="1">
    <citation type="submission" date="2018-09" db="EMBL/GenBank/DDBJ databases">
        <title>Genomic investigation of the strawberry pathogen Phytophthora fragariae indicates pathogenicity is determined by transcriptional variation in three key races.</title>
        <authorList>
            <person name="Adams T.M."/>
            <person name="Armitage A.D."/>
            <person name="Sobczyk M.K."/>
            <person name="Bates H.J."/>
            <person name="Dunwell J.M."/>
            <person name="Nellist C.F."/>
            <person name="Harrison R.J."/>
        </authorList>
    </citation>
    <scope>NUCLEOTIDE SEQUENCE [LARGE SCALE GENOMIC DNA]</scope>
    <source>
        <strain evidence="15 19">A4</strain>
        <strain evidence="14 20">BC-1</strain>
        <strain evidence="13 24">BC-23</strain>
        <strain evidence="12 18">NOV-27</strain>
        <strain evidence="11 21">NOV-5</strain>
        <strain evidence="10 22">NOV-71</strain>
        <strain evidence="16 25">NOV-77</strain>
        <strain evidence="7 17">NOV-9</strain>
        <strain evidence="9 26">ONT-3</strain>
        <strain evidence="8 23">SCRP245</strain>
    </source>
</reference>
<dbReference type="InterPro" id="IPR017930">
    <property type="entry name" value="Myb_dom"/>
</dbReference>
<dbReference type="EMBL" id="QXFZ01000902">
    <property type="protein sequence ID" value="KAE9101737.1"/>
    <property type="molecule type" value="Genomic_DNA"/>
</dbReference>
<dbReference type="InterPro" id="IPR001005">
    <property type="entry name" value="SANT/Myb"/>
</dbReference>
<evidence type="ECO:0000313" key="9">
    <source>
        <dbReference type="EMBL" id="KAE9100857.1"/>
    </source>
</evidence>
<evidence type="ECO:0000313" key="10">
    <source>
        <dbReference type="EMBL" id="KAE9101737.1"/>
    </source>
</evidence>
<dbReference type="GO" id="GO:0005634">
    <property type="term" value="C:nucleus"/>
    <property type="evidence" value="ECO:0007669"/>
    <property type="project" value="TreeGrafter"/>
</dbReference>
<feature type="domain" description="Myb-like" evidence="4">
    <location>
        <begin position="173"/>
        <end position="224"/>
    </location>
</feature>
<dbReference type="Proteomes" id="UP000476176">
    <property type="component" value="Unassembled WGS sequence"/>
</dbReference>
<comment type="caution">
    <text evidence="8">The sequence shown here is derived from an EMBL/GenBank/DDBJ whole genome shotgun (WGS) entry which is preliminary data.</text>
</comment>
<dbReference type="PROSITE" id="PS50090">
    <property type="entry name" value="MYB_LIKE"/>
    <property type="match status" value="5"/>
</dbReference>
<evidence type="ECO:0000259" key="6">
    <source>
        <dbReference type="PROSITE" id="PS51294"/>
    </source>
</evidence>
<dbReference type="CDD" id="cd00167">
    <property type="entry name" value="SANT"/>
    <property type="match status" value="5"/>
</dbReference>
<evidence type="ECO:0000313" key="24">
    <source>
        <dbReference type="Proteomes" id="UP000476176"/>
    </source>
</evidence>
<feature type="region of interest" description="Disordered" evidence="3">
    <location>
        <begin position="1"/>
        <end position="63"/>
    </location>
</feature>
<evidence type="ECO:0000313" key="25">
    <source>
        <dbReference type="Proteomes" id="UP000486351"/>
    </source>
</evidence>
<dbReference type="EMBL" id="QXGE01000909">
    <property type="protein sequence ID" value="KAE9301242.1"/>
    <property type="molecule type" value="Genomic_DNA"/>
</dbReference>
<evidence type="ECO:0000256" key="2">
    <source>
        <dbReference type="ARBA" id="ARBA00023125"/>
    </source>
</evidence>
<gene>
    <name evidence="15" type="ORF">PF001_g14535</name>
    <name evidence="14" type="ORF">PF002_g16541</name>
    <name evidence="13" type="ORF">PF004_g14057</name>
    <name evidence="12" type="ORF">PF005_g15128</name>
    <name evidence="11" type="ORF">PF006_g14201</name>
    <name evidence="10" type="ORF">PF007_g15024</name>
    <name evidence="16" type="ORF">PF008_g14330</name>
    <name evidence="7" type="ORF">PF009_g16384</name>
    <name evidence="9" type="ORF">PF010_g14652</name>
    <name evidence="8" type="ORF">PF011_g14126</name>
</gene>
<dbReference type="PROSITE" id="PS51293">
    <property type="entry name" value="SANT"/>
    <property type="match status" value="1"/>
</dbReference>
<evidence type="ECO:0000313" key="11">
    <source>
        <dbReference type="EMBL" id="KAE9137312.1"/>
    </source>
</evidence>
<evidence type="ECO:0000313" key="7">
    <source>
        <dbReference type="EMBL" id="KAE8933618.1"/>
    </source>
</evidence>
<feature type="compositionally biased region" description="Polar residues" evidence="3">
    <location>
        <begin position="44"/>
        <end position="63"/>
    </location>
</feature>
<evidence type="ECO:0000313" key="18">
    <source>
        <dbReference type="Proteomes" id="UP000433483"/>
    </source>
</evidence>
<proteinExistence type="predicted"/>
<evidence type="ECO:0000313" key="13">
    <source>
        <dbReference type="EMBL" id="KAE9217773.1"/>
    </source>
</evidence>
<dbReference type="Pfam" id="PF13921">
    <property type="entry name" value="Myb_DNA-bind_6"/>
    <property type="match status" value="1"/>
</dbReference>
<evidence type="ECO:0000313" key="23">
    <source>
        <dbReference type="Proteomes" id="UP000460718"/>
    </source>
</evidence>
<dbReference type="EMBL" id="QXFY01000882">
    <property type="protein sequence ID" value="KAE9333672.1"/>
    <property type="molecule type" value="Genomic_DNA"/>
</dbReference>
<evidence type="ECO:0000313" key="20">
    <source>
        <dbReference type="Proteomes" id="UP000440367"/>
    </source>
</evidence>
<dbReference type="InterPro" id="IPR009057">
    <property type="entry name" value="Homeodomain-like_sf"/>
</dbReference>
<dbReference type="EMBL" id="QXGC01000882">
    <property type="protein sequence ID" value="KAE9217773.1"/>
    <property type="molecule type" value="Genomic_DNA"/>
</dbReference>
<dbReference type="GO" id="GO:0000978">
    <property type="term" value="F:RNA polymerase II cis-regulatory region sequence-specific DNA binding"/>
    <property type="evidence" value="ECO:0007669"/>
    <property type="project" value="TreeGrafter"/>
</dbReference>
<evidence type="ECO:0000313" key="12">
    <source>
        <dbReference type="EMBL" id="KAE9200995.1"/>
    </source>
</evidence>
<keyword evidence="1" id="KW-0677">Repeat</keyword>
<protein>
    <submittedName>
        <fullName evidence="8">Uncharacterized protein</fullName>
    </submittedName>
</protein>
<evidence type="ECO:0000313" key="19">
    <source>
        <dbReference type="Proteomes" id="UP000437068"/>
    </source>
</evidence>
<feature type="domain" description="Myb-like" evidence="4">
    <location>
        <begin position="118"/>
        <end position="155"/>
    </location>
</feature>
<dbReference type="EMBL" id="QXGA01000881">
    <property type="protein sequence ID" value="KAE9137312.1"/>
    <property type="molecule type" value="Genomic_DNA"/>
</dbReference>
<dbReference type="Gene3D" id="1.10.10.60">
    <property type="entry name" value="Homeodomain-like"/>
    <property type="match status" value="5"/>
</dbReference>